<organism evidence="1 2">
    <name type="scientific">Lasiosphaeria hispida</name>
    <dbReference type="NCBI Taxonomy" id="260671"/>
    <lineage>
        <taxon>Eukaryota</taxon>
        <taxon>Fungi</taxon>
        <taxon>Dikarya</taxon>
        <taxon>Ascomycota</taxon>
        <taxon>Pezizomycotina</taxon>
        <taxon>Sordariomycetes</taxon>
        <taxon>Sordariomycetidae</taxon>
        <taxon>Sordariales</taxon>
        <taxon>Lasiosphaeriaceae</taxon>
        <taxon>Lasiosphaeria</taxon>
    </lineage>
</organism>
<comment type="caution">
    <text evidence="1">The sequence shown here is derived from an EMBL/GenBank/DDBJ whole genome shotgun (WGS) entry which is preliminary data.</text>
</comment>
<keyword evidence="2" id="KW-1185">Reference proteome</keyword>
<name>A0AAJ0HHR4_9PEZI</name>
<reference evidence="1" key="2">
    <citation type="submission" date="2023-06" db="EMBL/GenBank/DDBJ databases">
        <authorList>
            <consortium name="Lawrence Berkeley National Laboratory"/>
            <person name="Haridas S."/>
            <person name="Hensen N."/>
            <person name="Bonometti L."/>
            <person name="Westerberg I."/>
            <person name="Brannstrom I.O."/>
            <person name="Guillou S."/>
            <person name="Cros-Aarteil S."/>
            <person name="Calhoun S."/>
            <person name="Kuo A."/>
            <person name="Mondo S."/>
            <person name="Pangilinan J."/>
            <person name="Riley R."/>
            <person name="Labutti K."/>
            <person name="Andreopoulos B."/>
            <person name="Lipzen A."/>
            <person name="Chen C."/>
            <person name="Yanf M."/>
            <person name="Daum C."/>
            <person name="Ng V."/>
            <person name="Clum A."/>
            <person name="Steindorff A."/>
            <person name="Ohm R."/>
            <person name="Martin F."/>
            <person name="Silar P."/>
            <person name="Natvig D."/>
            <person name="Lalanne C."/>
            <person name="Gautier V."/>
            <person name="Ament-Velasquez S.L."/>
            <person name="Kruys A."/>
            <person name="Hutchinson M.I."/>
            <person name="Powell A.J."/>
            <person name="Barry K."/>
            <person name="Miller A.N."/>
            <person name="Grigoriev I.V."/>
            <person name="Debuchy R."/>
            <person name="Gladieux P."/>
            <person name="Thoren M.H."/>
            <person name="Johannesson H."/>
        </authorList>
    </citation>
    <scope>NUCLEOTIDE SEQUENCE</scope>
    <source>
        <strain evidence="1">CBS 955.72</strain>
    </source>
</reference>
<evidence type="ECO:0000313" key="1">
    <source>
        <dbReference type="EMBL" id="KAK3352918.1"/>
    </source>
</evidence>
<dbReference type="Proteomes" id="UP001275084">
    <property type="component" value="Unassembled WGS sequence"/>
</dbReference>
<proteinExistence type="predicted"/>
<sequence length="206" mass="23113">LETLSGSPHHKLTCINPKLRDVHVQSPEKVKIQTFVDQNDTCCNEPRSDQGKMAAALRLPVEILQMMTRGGILDQHDLASLAATLWSAEQEQLDNLMVQVLAESHTSSFNGSSALVAIVPTQRPSRISEWNSRKDPLVARRPIPRWGMTGLRCLPDKRAAIRADGLTFLREFFTRRFDYQEDRFGDLGTDENGWAMVGCAFGSFRS</sequence>
<feature type="non-terminal residue" evidence="1">
    <location>
        <position position="1"/>
    </location>
</feature>
<reference evidence="1" key="1">
    <citation type="journal article" date="2023" name="Mol. Phylogenet. Evol.">
        <title>Genome-scale phylogeny and comparative genomics of the fungal order Sordariales.</title>
        <authorList>
            <person name="Hensen N."/>
            <person name="Bonometti L."/>
            <person name="Westerberg I."/>
            <person name="Brannstrom I.O."/>
            <person name="Guillou S."/>
            <person name="Cros-Aarteil S."/>
            <person name="Calhoun S."/>
            <person name="Haridas S."/>
            <person name="Kuo A."/>
            <person name="Mondo S."/>
            <person name="Pangilinan J."/>
            <person name="Riley R."/>
            <person name="LaButti K."/>
            <person name="Andreopoulos B."/>
            <person name="Lipzen A."/>
            <person name="Chen C."/>
            <person name="Yan M."/>
            <person name="Daum C."/>
            <person name="Ng V."/>
            <person name="Clum A."/>
            <person name="Steindorff A."/>
            <person name="Ohm R.A."/>
            <person name="Martin F."/>
            <person name="Silar P."/>
            <person name="Natvig D.O."/>
            <person name="Lalanne C."/>
            <person name="Gautier V."/>
            <person name="Ament-Velasquez S.L."/>
            <person name="Kruys A."/>
            <person name="Hutchinson M.I."/>
            <person name="Powell A.J."/>
            <person name="Barry K."/>
            <person name="Miller A.N."/>
            <person name="Grigoriev I.V."/>
            <person name="Debuchy R."/>
            <person name="Gladieux P."/>
            <person name="Hiltunen Thoren M."/>
            <person name="Johannesson H."/>
        </authorList>
    </citation>
    <scope>NUCLEOTIDE SEQUENCE</scope>
    <source>
        <strain evidence="1">CBS 955.72</strain>
    </source>
</reference>
<protein>
    <submittedName>
        <fullName evidence="1">Uncharacterized protein</fullName>
    </submittedName>
</protein>
<accession>A0AAJ0HHR4</accession>
<gene>
    <name evidence="1" type="ORF">B0T25DRAFT_607019</name>
</gene>
<dbReference type="AlphaFoldDB" id="A0AAJ0HHR4"/>
<evidence type="ECO:0000313" key="2">
    <source>
        <dbReference type="Proteomes" id="UP001275084"/>
    </source>
</evidence>
<dbReference type="EMBL" id="JAUIQD010000004">
    <property type="protein sequence ID" value="KAK3352918.1"/>
    <property type="molecule type" value="Genomic_DNA"/>
</dbReference>